<evidence type="ECO:0000313" key="1">
    <source>
        <dbReference type="EMBL" id="KFX06810.1"/>
    </source>
</evidence>
<comment type="caution">
    <text evidence="1">The sequence shown here is derived from an EMBL/GenBank/DDBJ whole genome shotgun (WGS) entry which is preliminary data.</text>
</comment>
<accession>A0A093RVF2</accession>
<sequence length="85" mass="9565">MPRKCANVLHISIIRAKFPGITGTRQRLVSVDAAKLRIDAIVQFGIILILWHSKTQYQHYPNAFINITALAVRCVSDISAFTPFQ</sequence>
<protein>
    <submittedName>
        <fullName evidence="1">Uncharacterized protein</fullName>
    </submittedName>
</protein>
<evidence type="ECO:0000313" key="2">
    <source>
        <dbReference type="Proteomes" id="UP000032874"/>
    </source>
</evidence>
<name>A0A093RVF2_9GAMM</name>
<gene>
    <name evidence="1" type="ORF">KP22_01590</name>
</gene>
<dbReference type="AlphaFoldDB" id="A0A093RVF2"/>
<reference evidence="1 2" key="1">
    <citation type="submission" date="2014-08" db="EMBL/GenBank/DDBJ databases">
        <title>Genome sequences of NCPPB Pectobacterium isolates.</title>
        <authorList>
            <person name="Glover R.H."/>
            <person name="Sapp M."/>
            <person name="Elphinstone J."/>
        </authorList>
    </citation>
    <scope>NUCLEOTIDE SEQUENCE [LARGE SCALE GENOMIC DNA]</scope>
    <source>
        <strain evidence="1 2">NCPPB 2795</strain>
    </source>
</reference>
<proteinExistence type="predicted"/>
<organism evidence="1 2">
    <name type="scientific">Pectobacterium betavasculorum</name>
    <dbReference type="NCBI Taxonomy" id="55207"/>
    <lineage>
        <taxon>Bacteria</taxon>
        <taxon>Pseudomonadati</taxon>
        <taxon>Pseudomonadota</taxon>
        <taxon>Gammaproteobacteria</taxon>
        <taxon>Enterobacterales</taxon>
        <taxon>Pectobacteriaceae</taxon>
        <taxon>Pectobacterium</taxon>
    </lineage>
</organism>
<dbReference type="Proteomes" id="UP000032874">
    <property type="component" value="Unassembled WGS sequence"/>
</dbReference>
<dbReference type="EMBL" id="JQHM01000001">
    <property type="protein sequence ID" value="KFX06810.1"/>
    <property type="molecule type" value="Genomic_DNA"/>
</dbReference>